<protein>
    <submittedName>
        <fullName evidence="1">Uncharacterized protein</fullName>
    </submittedName>
</protein>
<organism evidence="1 2">
    <name type="scientific">Coniella lustricola</name>
    <dbReference type="NCBI Taxonomy" id="2025994"/>
    <lineage>
        <taxon>Eukaryota</taxon>
        <taxon>Fungi</taxon>
        <taxon>Dikarya</taxon>
        <taxon>Ascomycota</taxon>
        <taxon>Pezizomycotina</taxon>
        <taxon>Sordariomycetes</taxon>
        <taxon>Sordariomycetidae</taxon>
        <taxon>Diaporthales</taxon>
        <taxon>Schizoparmaceae</taxon>
        <taxon>Coniella</taxon>
    </lineage>
</organism>
<dbReference type="InParanoid" id="A0A2T3AG66"/>
<dbReference type="Proteomes" id="UP000241462">
    <property type="component" value="Unassembled WGS sequence"/>
</dbReference>
<gene>
    <name evidence="1" type="ORF">BD289DRAFT_426555</name>
</gene>
<proteinExistence type="predicted"/>
<accession>A0A2T3AG66</accession>
<dbReference type="EMBL" id="KZ678394">
    <property type="protein sequence ID" value="PSR97150.1"/>
    <property type="molecule type" value="Genomic_DNA"/>
</dbReference>
<evidence type="ECO:0000313" key="1">
    <source>
        <dbReference type="EMBL" id="PSR97150.1"/>
    </source>
</evidence>
<sequence length="177" mass="20050">MACWDWRRKRLCDMLPRILAALRIRSRKQATSFFPYTKDKEHASSSWPAIARGIGWLTGRRHTADKDTPGSLMTLEPGHYFCTIISPSDNLLCWPKLFRGLETLSHGWTGLLGCLASRLENKTAVNSSKSNNLRREFYQQVLCTMSTRSGPLACSLYHEIIDKKSQPESSPPTCCTI</sequence>
<keyword evidence="2" id="KW-1185">Reference proteome</keyword>
<dbReference type="AlphaFoldDB" id="A0A2T3AG66"/>
<reference evidence="1 2" key="1">
    <citation type="journal article" date="2018" name="Mycol. Prog.">
        <title>Coniella lustricola, a new species from submerged detritus.</title>
        <authorList>
            <person name="Raudabaugh D.B."/>
            <person name="Iturriaga T."/>
            <person name="Carver A."/>
            <person name="Mondo S."/>
            <person name="Pangilinan J."/>
            <person name="Lipzen A."/>
            <person name="He G."/>
            <person name="Amirebrahimi M."/>
            <person name="Grigoriev I.V."/>
            <person name="Miller A.N."/>
        </authorList>
    </citation>
    <scope>NUCLEOTIDE SEQUENCE [LARGE SCALE GENOMIC DNA]</scope>
    <source>
        <strain evidence="1 2">B22-T-1</strain>
    </source>
</reference>
<evidence type="ECO:0000313" key="2">
    <source>
        <dbReference type="Proteomes" id="UP000241462"/>
    </source>
</evidence>
<name>A0A2T3AG66_9PEZI</name>